<dbReference type="GO" id="GO:0016740">
    <property type="term" value="F:transferase activity"/>
    <property type="evidence" value="ECO:0007669"/>
    <property type="project" value="UniProtKB-KW"/>
</dbReference>
<protein>
    <submittedName>
        <fullName evidence="1">Prophage PSPPH06, putative adenine modification methytransferase</fullName>
    </submittedName>
</protein>
<dbReference type="Proteomes" id="UP000278062">
    <property type="component" value="Unassembled WGS sequence"/>
</dbReference>
<reference evidence="1 2" key="1">
    <citation type="submission" date="2018-08" db="EMBL/GenBank/DDBJ databases">
        <title>Recombination of ecologically and evolutionarily significant loci maintains genetic cohesion in the Pseudomonas syringae species complex.</title>
        <authorList>
            <person name="Dillon M."/>
            <person name="Thakur S."/>
            <person name="Almeida R.N.D."/>
            <person name="Weir B.S."/>
            <person name="Guttman D.S."/>
        </authorList>
    </citation>
    <scope>NUCLEOTIDE SEQUENCE [LARGE SCALE GENOMIC DNA]</scope>
    <source>
        <strain evidence="1 2">1089_5</strain>
    </source>
</reference>
<sequence length="109" mass="12783">MMRESICRAFQKKNFSLSLRDPPYWQTAGYGVDFPFENYERMADFMRRCKGKVMVSINDHPDIRRVFEGFHFETVDICYSTANQRKGKAAITGELVVMNWQLRDLGGLF</sequence>
<dbReference type="Gene3D" id="3.40.50.150">
    <property type="entry name" value="Vaccinia Virus protein VP39"/>
    <property type="match status" value="1"/>
</dbReference>
<evidence type="ECO:0000313" key="2">
    <source>
        <dbReference type="Proteomes" id="UP000278062"/>
    </source>
</evidence>
<dbReference type="InterPro" id="IPR029063">
    <property type="entry name" value="SAM-dependent_MTases_sf"/>
</dbReference>
<name>A0A3M3RYQ6_9PSED</name>
<dbReference type="SUPFAM" id="SSF53335">
    <property type="entry name" value="S-adenosyl-L-methionine-dependent methyltransferases"/>
    <property type="match status" value="1"/>
</dbReference>
<comment type="caution">
    <text evidence="1">The sequence shown here is derived from an EMBL/GenBank/DDBJ whole genome shotgun (WGS) entry which is preliminary data.</text>
</comment>
<organism evidence="1 2">
    <name type="scientific">Pseudomonas syringae pv. apii</name>
    <dbReference type="NCBI Taxonomy" id="81036"/>
    <lineage>
        <taxon>Bacteria</taxon>
        <taxon>Pseudomonadati</taxon>
        <taxon>Pseudomonadota</taxon>
        <taxon>Gammaproteobacteria</taxon>
        <taxon>Pseudomonadales</taxon>
        <taxon>Pseudomonadaceae</taxon>
        <taxon>Pseudomonas</taxon>
    </lineage>
</organism>
<gene>
    <name evidence="1" type="ORF">ALQ49_100750</name>
</gene>
<evidence type="ECO:0000313" key="1">
    <source>
        <dbReference type="EMBL" id="RMO01292.1"/>
    </source>
</evidence>
<dbReference type="AlphaFoldDB" id="A0A3M3RYQ6"/>
<accession>A0A3M3RYQ6</accession>
<proteinExistence type="predicted"/>
<keyword evidence="1" id="KW-0808">Transferase</keyword>
<dbReference type="EMBL" id="RBPL01000025">
    <property type="protein sequence ID" value="RMO01292.1"/>
    <property type="molecule type" value="Genomic_DNA"/>
</dbReference>